<dbReference type="InterPro" id="IPR029452">
    <property type="entry name" value="RICTOR_V"/>
</dbReference>
<feature type="compositionally biased region" description="Polar residues" evidence="2">
    <location>
        <begin position="1390"/>
        <end position="1399"/>
    </location>
</feature>
<feature type="domain" description="Rapamycin-insensitive companion of mTOR" evidence="5">
    <location>
        <begin position="1016"/>
        <end position="1088"/>
    </location>
</feature>
<feature type="region of interest" description="Disordered" evidence="2">
    <location>
        <begin position="1384"/>
        <end position="1411"/>
    </location>
</feature>
<feature type="region of interest" description="Disordered" evidence="2">
    <location>
        <begin position="1106"/>
        <end position="1185"/>
    </location>
</feature>
<dbReference type="InterPro" id="IPR029453">
    <property type="entry name" value="Rictor_IV"/>
</dbReference>
<dbReference type="InterPro" id="IPR028267">
    <property type="entry name" value="Pianissimo_N"/>
</dbReference>
<evidence type="ECO:0000259" key="4">
    <source>
        <dbReference type="SMART" id="SM01308"/>
    </source>
</evidence>
<dbReference type="Proteomes" id="UP000215335">
    <property type="component" value="Unassembled WGS sequence"/>
</dbReference>
<dbReference type="InterPro" id="IPR016024">
    <property type="entry name" value="ARM-type_fold"/>
</dbReference>
<dbReference type="GO" id="GO:0031932">
    <property type="term" value="C:TORC2 complex"/>
    <property type="evidence" value="ECO:0007669"/>
    <property type="project" value="InterPro"/>
</dbReference>
<evidence type="ECO:0000313" key="6">
    <source>
        <dbReference type="EMBL" id="OXU19027.1"/>
    </source>
</evidence>
<gene>
    <name evidence="6" type="ORF">TSAR_003295</name>
</gene>
<dbReference type="PANTHER" id="PTHR13298:SF11">
    <property type="entry name" value="RAPAMYCIN-INSENSITIVE COMPANION OF MTOR"/>
    <property type="match status" value="1"/>
</dbReference>
<dbReference type="Pfam" id="PF14668">
    <property type="entry name" value="RICTOR_V"/>
    <property type="match status" value="1"/>
</dbReference>
<keyword evidence="7" id="KW-1185">Reference proteome</keyword>
<reference evidence="6 7" key="1">
    <citation type="journal article" date="2017" name="Curr. Biol.">
        <title>The Evolution of Venom by Co-option of Single-Copy Genes.</title>
        <authorList>
            <person name="Martinson E.O."/>
            <person name="Mrinalini"/>
            <person name="Kelkar Y.D."/>
            <person name="Chang C.H."/>
            <person name="Werren J.H."/>
        </authorList>
    </citation>
    <scope>NUCLEOTIDE SEQUENCE [LARGE SCALE GENOMIC DNA]</scope>
    <source>
        <strain evidence="6 7">Alberta</strain>
        <tissue evidence="6">Whole body</tissue>
    </source>
</reference>
<feature type="compositionally biased region" description="Polar residues" evidence="2">
    <location>
        <begin position="1172"/>
        <end position="1184"/>
    </location>
</feature>
<evidence type="ECO:0000259" key="3">
    <source>
        <dbReference type="SMART" id="SM01307"/>
    </source>
</evidence>
<dbReference type="Pfam" id="PF14664">
    <property type="entry name" value="RICTOR_N"/>
    <property type="match status" value="1"/>
</dbReference>
<feature type="compositionally biased region" description="Low complexity" evidence="2">
    <location>
        <begin position="1235"/>
        <end position="1247"/>
    </location>
</feature>
<evidence type="ECO:0000256" key="2">
    <source>
        <dbReference type="SAM" id="MobiDB-lite"/>
    </source>
</evidence>
<evidence type="ECO:0008006" key="8">
    <source>
        <dbReference type="Google" id="ProtNLM"/>
    </source>
</evidence>
<evidence type="ECO:0000256" key="1">
    <source>
        <dbReference type="ARBA" id="ARBA00008878"/>
    </source>
</evidence>
<dbReference type="InterPro" id="IPR011989">
    <property type="entry name" value="ARM-like"/>
</dbReference>
<dbReference type="GO" id="GO:0038203">
    <property type="term" value="P:TORC2 signaling"/>
    <property type="evidence" value="ECO:0007669"/>
    <property type="project" value="TreeGrafter"/>
</dbReference>
<dbReference type="SMART" id="SM01303">
    <property type="entry name" value="RasGEF_N_2"/>
    <property type="match status" value="1"/>
</dbReference>
<dbReference type="STRING" id="543379.A0A232EKZ6"/>
<dbReference type="InterPro" id="IPR028268">
    <property type="entry name" value="Pianissimo_fam"/>
</dbReference>
<name>A0A232EKZ6_9HYME</name>
<dbReference type="GO" id="GO:0051897">
    <property type="term" value="P:positive regulation of phosphatidylinositol 3-kinase/protein kinase B signal transduction"/>
    <property type="evidence" value="ECO:0007669"/>
    <property type="project" value="TreeGrafter"/>
</dbReference>
<feature type="region of interest" description="Disordered" evidence="2">
    <location>
        <begin position="1235"/>
        <end position="1257"/>
    </location>
</feature>
<dbReference type="SMART" id="SM01307">
    <property type="entry name" value="RICTOR_M"/>
    <property type="match status" value="1"/>
</dbReference>
<organism evidence="6 7">
    <name type="scientific">Trichomalopsis sarcophagae</name>
    <dbReference type="NCBI Taxonomy" id="543379"/>
    <lineage>
        <taxon>Eukaryota</taxon>
        <taxon>Metazoa</taxon>
        <taxon>Ecdysozoa</taxon>
        <taxon>Arthropoda</taxon>
        <taxon>Hexapoda</taxon>
        <taxon>Insecta</taxon>
        <taxon>Pterygota</taxon>
        <taxon>Neoptera</taxon>
        <taxon>Endopterygota</taxon>
        <taxon>Hymenoptera</taxon>
        <taxon>Apocrita</taxon>
        <taxon>Proctotrupomorpha</taxon>
        <taxon>Chalcidoidea</taxon>
        <taxon>Pteromalidae</taxon>
        <taxon>Pteromalinae</taxon>
        <taxon>Trichomalopsis</taxon>
    </lineage>
</organism>
<dbReference type="SMART" id="SM01310">
    <property type="entry name" value="RICTOR_V"/>
    <property type="match status" value="1"/>
</dbReference>
<dbReference type="Pfam" id="PF14663">
    <property type="entry name" value="RasGEF_N_2"/>
    <property type="match status" value="1"/>
</dbReference>
<feature type="region of interest" description="Disordered" evidence="2">
    <location>
        <begin position="921"/>
        <end position="946"/>
    </location>
</feature>
<feature type="domain" description="Rapamycin-insensitive companion of mTOR middle" evidence="3">
    <location>
        <begin position="512"/>
        <end position="737"/>
    </location>
</feature>
<proteinExistence type="inferred from homology"/>
<dbReference type="SUPFAM" id="SSF48371">
    <property type="entry name" value="ARM repeat"/>
    <property type="match status" value="1"/>
</dbReference>
<accession>A0A232EKZ6</accession>
<dbReference type="OrthoDB" id="271111at2759"/>
<dbReference type="InterPro" id="IPR029451">
    <property type="entry name" value="RICTOR_M"/>
</dbReference>
<feature type="compositionally biased region" description="Basic and acidic residues" evidence="2">
    <location>
        <begin position="1157"/>
        <end position="1169"/>
    </location>
</feature>
<dbReference type="Pfam" id="PF14666">
    <property type="entry name" value="RICTOR_M"/>
    <property type="match status" value="1"/>
</dbReference>
<dbReference type="EMBL" id="NNAY01003671">
    <property type="protein sequence ID" value="OXU19027.1"/>
    <property type="molecule type" value="Genomic_DNA"/>
</dbReference>
<feature type="compositionally biased region" description="Basic and acidic residues" evidence="2">
    <location>
        <begin position="928"/>
        <end position="946"/>
    </location>
</feature>
<evidence type="ECO:0000313" key="7">
    <source>
        <dbReference type="Proteomes" id="UP000215335"/>
    </source>
</evidence>
<dbReference type="GO" id="GO:0043539">
    <property type="term" value="F:protein serine/threonine kinase activator activity"/>
    <property type="evidence" value="ECO:0007669"/>
    <property type="project" value="TreeGrafter"/>
</dbReference>
<evidence type="ECO:0000259" key="5">
    <source>
        <dbReference type="SMART" id="SM01310"/>
    </source>
</evidence>
<dbReference type="PANTHER" id="PTHR13298">
    <property type="entry name" value="CYTOSOLIC REGULATOR PIANISSIMO"/>
    <property type="match status" value="1"/>
</dbReference>
<protein>
    <recommendedName>
        <fullName evidence="8">Rapamycin-insensitive companion of mTOR</fullName>
    </recommendedName>
</protein>
<feature type="domain" description="Rapamycin-insensitive companion of mTOR N-terminal" evidence="4">
    <location>
        <begin position="62"/>
        <end position="434"/>
    </location>
</feature>
<comment type="caution">
    <text evidence="6">The sequence shown here is derived from an EMBL/GenBank/DDBJ whole genome shotgun (WGS) entry which is preliminary data.</text>
</comment>
<comment type="similarity">
    <text evidence="1">Belongs to the RICTOR family.</text>
</comment>
<sequence length="1660" mass="186883">MAISSWMIWNRSLRSSTPHRRHRHDQEENCVEFDLSKDFKENIAEALSNLCQRHGVSDAKKLAYLNAIVKLVTETEVPEYGYSADELFCCLRVGLVHQATQVRAAALRAIRYMLKKEQDVVAINRLQYPYFIARSMDINIRNEMERIQALRLLRRILVLAPKHFSPTLARSLISITRGGMEEKDRAFRVFLAVLCELGVLNSNVLISCGGVGTLARAATSGQSPAITEAVVGVLLRLLCNPETRTSVSLLCLAAPYCELESVGLERSNEDWDQRFAASKHALLSVLRSYSGVIHFCHPNENSGLKAISDILYVEQLEVRGAVLELLYELLGLPLPTWTDEPDVALAAVDPSRFQNSWKLSEGFVAAEGRTILPSLTSHCPNITELHLGLLVYILLECGLHRALAETIVSSDTFISVRAAVLLGALLHLAHSLLPPEVCDMTPPLPNLLEQASVGRHQALAAVAILGRMHSLMRRRPAPASLFMDRLLQAGAWLRPTMPHNLRRQSSTRNWLRRESPMQQLLKDSQVLTNKDALAWNWAAVRSILRSQDNAFSLLHDSDHRMFIKKLIKYFKPSSNQYSRIELSTNALMARETTLAGCELINLLLEIHEPDGTRFLNELIADIADQMTSIRLAQSAHDCLFSPRHVSTTCCQKYFLFIGQLSHSLRGIATLRTFNLLEKLQDLAVTTKHDCYVKLIISSLDYMRDGPNRQVMTKVIQDSTLESTRMYATQFLRIILRARMVDAHQWAIGLLLNKLSDSSRVVALAALEVLHEACEEPEYLEVVLQKSEDKWSSNWDQWLHNLGDKGHLLKIRLYSLRSSFGNLPSAAEELERWIKPNGLAERYAGLVEGEIHDSLTRRQRGENGCYIRRSNGNSVMPKDVFVPPHLIGQLVQHDHGMQLLLRRNVLQRFARIVQRFRMECVSNGSGGQSREDRAAKEDGKVDEKKNDAEGGISRLETILDSEIADKADVHTPLKCEPMIEVRRKLSQDDSRRTTPERSWRGELDMREEYACGLEGRILKVKSALWSLGHAGTSALGVEQLTNLGIIELLTSMAESSPHYSVRATAMYALSLVSTSRAGADILTCYNWPCVRYKRGAYWPVVQPSFTSNSMPGSSQQQSASPVSVQRHHRSLSDGKPELLPEPVLRRQRNRSESAATDIEQKRYMLPERGETPSPLSSAQRLSQQDAEGYAKLRSLQRHRRPSYSHSSLEMYSLDGRLSLQSLSELESSRSWIAEIAATPTQQPTATTPEDSSSDSNPRYMGISLPRKLHAIFPEATPSEILRDKVNKSRPVFESKHTQNTSESSIMQVDTRMIARLLRPEREQQRMQEQMYEGDSDRFSPIPTIILDDRAKANVDVIASNKLSIMESDSECVLATVNIRLVLPEDSKPKQRTTSTSRQNPSDMDEESSSEYEATSDHSRICLVCFREKSVSNDSVGTDVDFRRTVDKTRREILRHTQRLANPVFSRHSQQTLLRLRQQYPNIFQDVCIYSEVASRLANNTYRITARRFLQELFLDSSFDTLYEEPTTILKMTVNAPEDSQSSNVPKTHAAVVVSPSHKQSKPSEAKVNGRLALPTDPQPEHLSVVTEETAATMAAESPSVEVIVNLQKSSTGGDKRLLAEQRRSDEKIIAEILKPEERMRISKSSDKMLVATGMNTAISLE</sequence>
<dbReference type="Gene3D" id="1.25.10.10">
    <property type="entry name" value="Leucine-rich Repeat Variant"/>
    <property type="match status" value="1"/>
</dbReference>
<dbReference type="SMART" id="SM01308">
    <property type="entry name" value="RICTOR_N"/>
    <property type="match status" value="1"/>
</dbReference>
<feature type="compositionally biased region" description="Low complexity" evidence="2">
    <location>
        <begin position="1112"/>
        <end position="1123"/>
    </location>
</feature>